<comment type="caution">
    <text evidence="1">The sequence shown here is derived from an EMBL/GenBank/DDBJ whole genome shotgun (WGS) entry which is preliminary data.</text>
</comment>
<reference evidence="1" key="1">
    <citation type="submission" date="2024-09" db="EMBL/GenBank/DDBJ databases">
        <title>Black Yeasts Isolated from many extreme environments.</title>
        <authorList>
            <person name="Coleine C."/>
            <person name="Stajich J.E."/>
            <person name="Selbmann L."/>
        </authorList>
    </citation>
    <scope>NUCLEOTIDE SEQUENCE</scope>
    <source>
        <strain evidence="1">CCFEE 5737</strain>
    </source>
</reference>
<sequence>MRRTIDDPYDSGYRSQPSDSEAEQESMDCESTSTVQLDDTMDFAVPSIVMSDMRDAENFLGDTHRYVDGSAPSILLEPQEWKQLITSGAWVEYLAPTGQCNVGLVQRVHGILQQWTPMGVGAVIRLCREQEQVQELIDWRQQVDAKQWVQYLSEIARSEARFVEFVRFKLLLIRSLGAAEVSYYCRLIEQRHRAQIAATLGMRATTTMTLTLSRPPQAGSFKGTPGTAGSGPADDDDNLNTTPDELATMNAIGETITAMGEELVKRAKEYFRRSKQTDHLLMRYVITLVRAQATGTGFNPARCDIDSSVAQLENQYASIHDQVLQRITTNRLKKRGLRGWIINHLVDNQHYLINKAGEELDE</sequence>
<gene>
    <name evidence="1" type="ORF">LTS18_004165</name>
</gene>
<accession>A0ACC3DB98</accession>
<protein>
    <submittedName>
        <fullName evidence="1">Uncharacterized protein</fullName>
    </submittedName>
</protein>
<name>A0ACC3DB98_9PEZI</name>
<dbReference type="EMBL" id="JAWDJW010006432">
    <property type="protein sequence ID" value="KAK3064769.1"/>
    <property type="molecule type" value="Genomic_DNA"/>
</dbReference>
<proteinExistence type="predicted"/>
<keyword evidence="2" id="KW-1185">Reference proteome</keyword>
<organism evidence="1 2">
    <name type="scientific">Coniosporium uncinatum</name>
    <dbReference type="NCBI Taxonomy" id="93489"/>
    <lineage>
        <taxon>Eukaryota</taxon>
        <taxon>Fungi</taxon>
        <taxon>Dikarya</taxon>
        <taxon>Ascomycota</taxon>
        <taxon>Pezizomycotina</taxon>
        <taxon>Dothideomycetes</taxon>
        <taxon>Dothideomycetes incertae sedis</taxon>
        <taxon>Coniosporium</taxon>
    </lineage>
</organism>
<dbReference type="Proteomes" id="UP001186974">
    <property type="component" value="Unassembled WGS sequence"/>
</dbReference>
<evidence type="ECO:0000313" key="2">
    <source>
        <dbReference type="Proteomes" id="UP001186974"/>
    </source>
</evidence>
<evidence type="ECO:0000313" key="1">
    <source>
        <dbReference type="EMBL" id="KAK3064769.1"/>
    </source>
</evidence>